<dbReference type="FunFam" id="1.10.10.10:FF:000001">
    <property type="entry name" value="LysR family transcriptional regulator"/>
    <property type="match status" value="1"/>
</dbReference>
<comment type="similarity">
    <text evidence="1">Belongs to the LysR transcriptional regulatory family.</text>
</comment>
<organism evidence="6 7">
    <name type="scientific">Viridibacillus arenosi FSL R5-213</name>
    <dbReference type="NCBI Taxonomy" id="1227360"/>
    <lineage>
        <taxon>Bacteria</taxon>
        <taxon>Bacillati</taxon>
        <taxon>Bacillota</taxon>
        <taxon>Bacilli</taxon>
        <taxon>Bacillales</taxon>
        <taxon>Caryophanaceae</taxon>
        <taxon>Viridibacillus</taxon>
    </lineage>
</organism>
<dbReference type="InterPro" id="IPR036388">
    <property type="entry name" value="WH-like_DNA-bd_sf"/>
</dbReference>
<keyword evidence="4" id="KW-0804">Transcription</keyword>
<accession>W4F6K6</accession>
<dbReference type="PANTHER" id="PTHR30419">
    <property type="entry name" value="HTH-TYPE TRANSCRIPTIONAL REGULATOR YBHD"/>
    <property type="match status" value="1"/>
</dbReference>
<dbReference type="GO" id="GO:0003677">
    <property type="term" value="F:DNA binding"/>
    <property type="evidence" value="ECO:0007669"/>
    <property type="project" value="UniProtKB-KW"/>
</dbReference>
<evidence type="ECO:0000259" key="5">
    <source>
        <dbReference type="PROSITE" id="PS50931"/>
    </source>
</evidence>
<evidence type="ECO:0000313" key="6">
    <source>
        <dbReference type="EMBL" id="ETT87761.1"/>
    </source>
</evidence>
<dbReference type="Proteomes" id="UP000019062">
    <property type="component" value="Unassembled WGS sequence"/>
</dbReference>
<dbReference type="PATRIC" id="fig|1227360.4.peg.485"/>
<gene>
    <name evidence="6" type="ORF">C176_02423</name>
</gene>
<dbReference type="Gene3D" id="1.10.10.10">
    <property type="entry name" value="Winged helix-like DNA-binding domain superfamily/Winged helix DNA-binding domain"/>
    <property type="match status" value="1"/>
</dbReference>
<feature type="domain" description="HTH lysR-type" evidence="5">
    <location>
        <begin position="1"/>
        <end position="55"/>
    </location>
</feature>
<dbReference type="SUPFAM" id="SSF46785">
    <property type="entry name" value="Winged helix' DNA-binding domain"/>
    <property type="match status" value="1"/>
</dbReference>
<evidence type="ECO:0000256" key="2">
    <source>
        <dbReference type="ARBA" id="ARBA00023015"/>
    </source>
</evidence>
<name>W4F6K6_9BACL</name>
<keyword evidence="7" id="KW-1185">Reference proteome</keyword>
<dbReference type="EMBL" id="ASQA01000008">
    <property type="protein sequence ID" value="ETT87761.1"/>
    <property type="molecule type" value="Genomic_DNA"/>
</dbReference>
<dbReference type="InterPro" id="IPR036390">
    <property type="entry name" value="WH_DNA-bd_sf"/>
</dbReference>
<evidence type="ECO:0000256" key="1">
    <source>
        <dbReference type="ARBA" id="ARBA00009437"/>
    </source>
</evidence>
<dbReference type="eggNOG" id="COG0583">
    <property type="taxonomic scope" value="Bacteria"/>
</dbReference>
<keyword evidence="3" id="KW-0238">DNA-binding</keyword>
<evidence type="ECO:0000256" key="4">
    <source>
        <dbReference type="ARBA" id="ARBA00023163"/>
    </source>
</evidence>
<protein>
    <submittedName>
        <fullName evidence="6">LysR family transcriptional regulator</fullName>
    </submittedName>
</protein>
<proteinExistence type="inferred from homology"/>
<dbReference type="SUPFAM" id="SSF53850">
    <property type="entry name" value="Periplasmic binding protein-like II"/>
    <property type="match status" value="1"/>
</dbReference>
<dbReference type="Gene3D" id="3.40.190.290">
    <property type="match status" value="1"/>
</dbReference>
<evidence type="ECO:0000256" key="3">
    <source>
        <dbReference type="ARBA" id="ARBA00023125"/>
    </source>
</evidence>
<evidence type="ECO:0000313" key="7">
    <source>
        <dbReference type="Proteomes" id="UP000019062"/>
    </source>
</evidence>
<comment type="caution">
    <text evidence="6">The sequence shown here is derived from an EMBL/GenBank/DDBJ whole genome shotgun (WGS) entry which is preliminary data.</text>
</comment>
<dbReference type="InterPro" id="IPR050950">
    <property type="entry name" value="HTH-type_LysR_regulators"/>
</dbReference>
<keyword evidence="2" id="KW-0805">Transcription regulation</keyword>
<dbReference type="Pfam" id="PF00126">
    <property type="entry name" value="HTH_1"/>
    <property type="match status" value="1"/>
</dbReference>
<dbReference type="GO" id="GO:0005829">
    <property type="term" value="C:cytosol"/>
    <property type="evidence" value="ECO:0007669"/>
    <property type="project" value="TreeGrafter"/>
</dbReference>
<reference evidence="6 7" key="1">
    <citation type="journal article" date="2014" name="BMC Genomics">
        <title>Genomic comparison of sporeforming bacilli isolated from milk.</title>
        <authorList>
            <person name="Moreno Switt A.I."/>
            <person name="Andrus A.D."/>
            <person name="Ranieri M.L."/>
            <person name="Orsi R.H."/>
            <person name="Ivy R."/>
            <person name="den Bakker H.C."/>
            <person name="Martin N.H."/>
            <person name="Wiedmann M."/>
            <person name="Boor K.J."/>
        </authorList>
    </citation>
    <scope>NUCLEOTIDE SEQUENCE [LARGE SCALE GENOMIC DNA]</scope>
    <source>
        <strain evidence="6 7">FSL R5-213</strain>
    </source>
</reference>
<dbReference type="Pfam" id="PF03466">
    <property type="entry name" value="LysR_substrate"/>
    <property type="match status" value="1"/>
</dbReference>
<dbReference type="InterPro" id="IPR005119">
    <property type="entry name" value="LysR_subst-bd"/>
</dbReference>
<dbReference type="PANTHER" id="PTHR30419:SF28">
    <property type="entry name" value="HTH-TYPE TRANSCRIPTIONAL REGULATOR BSDA"/>
    <property type="match status" value="1"/>
</dbReference>
<dbReference type="AlphaFoldDB" id="W4F6K6"/>
<dbReference type="PROSITE" id="PS50931">
    <property type="entry name" value="HTH_LYSR"/>
    <property type="match status" value="1"/>
</dbReference>
<dbReference type="PRINTS" id="PR00039">
    <property type="entry name" value="HTHLYSR"/>
</dbReference>
<dbReference type="InterPro" id="IPR000847">
    <property type="entry name" value="LysR_HTH_N"/>
</dbReference>
<dbReference type="GO" id="GO:0003700">
    <property type="term" value="F:DNA-binding transcription factor activity"/>
    <property type="evidence" value="ECO:0007669"/>
    <property type="project" value="InterPro"/>
</dbReference>
<sequence length="293" mass="33915">MQLRYFQVTAKHEHLTRAAAELNISQPALSKMIAKLEENIGYELFDRIGRNIKLNKFGDSYLRTVENIFLMLQEGELELDQLAGKQSNILSISVTIPTILPELLGEFIELQPEARFRQRQVMPSQIKRQIETGEIDLCISTQPVFGNDIEWMPLIEEEIQLAVPLSHPLAKYNEIQLKELVNEPFIVMPKGYQFREMTELYCMKAGFYPKIAFEGEETGVTYQLVEHGLGIAFYPNSLSAKRIRHLNIAKLKIVEPSCTRTVGLVWNKKRIQSPMLEHFIQFTAQYLKKHYEQ</sequence>